<name>A0A3P7J8Q6_STRVU</name>
<feature type="region of interest" description="Disordered" evidence="3">
    <location>
        <begin position="134"/>
        <end position="181"/>
    </location>
</feature>
<dbReference type="GO" id="GO:0004312">
    <property type="term" value="F:fatty acid synthase activity"/>
    <property type="evidence" value="ECO:0007669"/>
    <property type="project" value="TreeGrafter"/>
</dbReference>
<feature type="compositionally biased region" description="Basic and acidic residues" evidence="3">
    <location>
        <begin position="1"/>
        <end position="14"/>
    </location>
</feature>
<feature type="domain" description="Carrier" evidence="4">
    <location>
        <begin position="278"/>
        <end position="359"/>
    </location>
</feature>
<feature type="domain" description="Carrier" evidence="4">
    <location>
        <begin position="179"/>
        <end position="264"/>
    </location>
</feature>
<dbReference type="GO" id="GO:0031177">
    <property type="term" value="F:phosphopantetheine binding"/>
    <property type="evidence" value="ECO:0007669"/>
    <property type="project" value="InterPro"/>
</dbReference>
<dbReference type="GO" id="GO:0006633">
    <property type="term" value="P:fatty acid biosynthetic process"/>
    <property type="evidence" value="ECO:0007669"/>
    <property type="project" value="TreeGrafter"/>
</dbReference>
<evidence type="ECO:0000259" key="4">
    <source>
        <dbReference type="PROSITE" id="PS50075"/>
    </source>
</evidence>
<dbReference type="PROSITE" id="PS50075">
    <property type="entry name" value="CARRIER"/>
    <property type="match status" value="3"/>
</dbReference>
<feature type="region of interest" description="Disordered" evidence="3">
    <location>
        <begin position="1"/>
        <end position="22"/>
    </location>
</feature>
<evidence type="ECO:0000256" key="1">
    <source>
        <dbReference type="ARBA" id="ARBA00022450"/>
    </source>
</evidence>
<evidence type="ECO:0000313" key="5">
    <source>
        <dbReference type="EMBL" id="VDM81860.1"/>
    </source>
</evidence>
<organism evidence="5 6">
    <name type="scientific">Strongylus vulgaris</name>
    <name type="common">Blood worm</name>
    <dbReference type="NCBI Taxonomy" id="40348"/>
    <lineage>
        <taxon>Eukaryota</taxon>
        <taxon>Metazoa</taxon>
        <taxon>Ecdysozoa</taxon>
        <taxon>Nematoda</taxon>
        <taxon>Chromadorea</taxon>
        <taxon>Rhabditida</taxon>
        <taxon>Rhabditina</taxon>
        <taxon>Rhabditomorpha</taxon>
        <taxon>Strongyloidea</taxon>
        <taxon>Strongylidae</taxon>
        <taxon>Strongylus</taxon>
    </lineage>
</organism>
<dbReference type="InterPro" id="IPR050091">
    <property type="entry name" value="PKS_NRPS_Biosynth_Enz"/>
</dbReference>
<dbReference type="OrthoDB" id="329835at2759"/>
<reference evidence="5 6" key="1">
    <citation type="submission" date="2018-11" db="EMBL/GenBank/DDBJ databases">
        <authorList>
            <consortium name="Pathogen Informatics"/>
        </authorList>
    </citation>
    <scope>NUCLEOTIDE SEQUENCE [LARGE SCALE GENOMIC DNA]</scope>
</reference>
<gene>
    <name evidence="5" type="ORF">SVUK_LOCUS16858</name>
</gene>
<dbReference type="InterPro" id="IPR020806">
    <property type="entry name" value="PKS_PP-bd"/>
</dbReference>
<accession>A0A3P7J8Q6</accession>
<dbReference type="Pfam" id="PF00550">
    <property type="entry name" value="PP-binding"/>
    <property type="match status" value="3"/>
</dbReference>
<evidence type="ECO:0000256" key="2">
    <source>
        <dbReference type="ARBA" id="ARBA00022553"/>
    </source>
</evidence>
<dbReference type="PANTHER" id="PTHR43775:SF37">
    <property type="entry name" value="SI:DKEY-61P9.11"/>
    <property type="match status" value="1"/>
</dbReference>
<dbReference type="EMBL" id="UYYB01114875">
    <property type="protein sequence ID" value="VDM81860.1"/>
    <property type="molecule type" value="Genomic_DNA"/>
</dbReference>
<evidence type="ECO:0000256" key="3">
    <source>
        <dbReference type="SAM" id="MobiDB-lite"/>
    </source>
</evidence>
<proteinExistence type="predicted"/>
<dbReference type="SMART" id="SM01294">
    <property type="entry name" value="PKS_PP_betabranch"/>
    <property type="match status" value="1"/>
</dbReference>
<keyword evidence="2" id="KW-0597">Phosphoprotein</keyword>
<keyword evidence="6" id="KW-1185">Reference proteome</keyword>
<feature type="region of interest" description="Disordered" evidence="3">
    <location>
        <begin position="373"/>
        <end position="404"/>
    </location>
</feature>
<dbReference type="SUPFAM" id="SSF47336">
    <property type="entry name" value="ACP-like"/>
    <property type="match status" value="3"/>
</dbReference>
<protein>
    <recommendedName>
        <fullName evidence="4">Carrier domain-containing protein</fullName>
    </recommendedName>
</protein>
<keyword evidence="1" id="KW-0596">Phosphopantetheine</keyword>
<feature type="compositionally biased region" description="Basic and acidic residues" evidence="3">
    <location>
        <begin position="166"/>
        <end position="181"/>
    </location>
</feature>
<dbReference type="InterPro" id="IPR036736">
    <property type="entry name" value="ACP-like_sf"/>
</dbReference>
<evidence type="ECO:0000313" key="6">
    <source>
        <dbReference type="Proteomes" id="UP000270094"/>
    </source>
</evidence>
<feature type="compositionally biased region" description="Basic and acidic residues" evidence="3">
    <location>
        <begin position="141"/>
        <end position="159"/>
    </location>
</feature>
<dbReference type="PANTHER" id="PTHR43775">
    <property type="entry name" value="FATTY ACID SYNTHASE"/>
    <property type="match status" value="1"/>
</dbReference>
<dbReference type="SMART" id="SM00823">
    <property type="entry name" value="PKS_PP"/>
    <property type="match status" value="3"/>
</dbReference>
<dbReference type="InterPro" id="IPR009081">
    <property type="entry name" value="PP-bd_ACP"/>
</dbReference>
<dbReference type="AlphaFoldDB" id="A0A3P7J8Q6"/>
<dbReference type="Proteomes" id="UP000270094">
    <property type="component" value="Unassembled WGS sequence"/>
</dbReference>
<feature type="compositionally biased region" description="Polar residues" evidence="3">
    <location>
        <begin position="385"/>
        <end position="400"/>
    </location>
</feature>
<feature type="compositionally biased region" description="Basic and acidic residues" evidence="3">
    <location>
        <begin position="373"/>
        <end position="384"/>
    </location>
</feature>
<dbReference type="Gene3D" id="1.10.1200.10">
    <property type="entry name" value="ACP-like"/>
    <property type="match status" value="3"/>
</dbReference>
<sequence>MNEKKLLSKSKEETQENLSQNDILQWYQHTQKKNAREEKDSQTSQALHGVGDVNEDDVLSMIIRGTQEIVPQKLTINGETLSTGFIELGLDSLNLVDFVDLLNSKYLPNAQLSTTDIFDYPSITKLAEHVRRKMGKQKALSKSEKRIQKDLKSQIDTPKRNQIKQKKAEKGGGLHNQNREENTTIEEVVDMVISATQETVPQELEMNSEFLSTGFIELGLDSLNLVDFVDLLNSKYFPNVQLSTTDIFDYPTIEKLGERIHKKITSQKNLSKPAEWEVAVEDVLSSVVCATQEILPQKLAINDETLSKGFIELGLDSLNLVDFVDLLNNKYFPDARLSTTDIFDYPTMEKLAEHIRKKKINQKDSEIRKLKTPKKQSEIPKMDQRTQAVNQDGESSQRFQNKGEDATVDDTLNMVIRAMQEKWTKKGETTFLTWIKDCPEWKKVHKVLKLIEGEGKTRS</sequence>
<feature type="domain" description="Carrier" evidence="4">
    <location>
        <begin position="57"/>
        <end position="134"/>
    </location>
</feature>